<dbReference type="SMART" id="SM00382">
    <property type="entry name" value="AAA"/>
    <property type="match status" value="1"/>
</dbReference>
<reference evidence="3" key="1">
    <citation type="submission" date="2020-07" db="EMBL/GenBank/DDBJ databases">
        <title>Huge and variable diversity of episymbiotic CPR bacteria and DPANN archaea in groundwater ecosystems.</title>
        <authorList>
            <person name="He C.Y."/>
            <person name="Keren R."/>
            <person name="Whittaker M."/>
            <person name="Farag I.F."/>
            <person name="Doudna J."/>
            <person name="Cate J.H.D."/>
            <person name="Banfield J.F."/>
        </authorList>
    </citation>
    <scope>NUCLEOTIDE SEQUENCE</scope>
    <source>
        <strain evidence="3">NC_groundwater_17_Pr7_B-0.1um_64_12</strain>
    </source>
</reference>
<dbReference type="PROSITE" id="PS00662">
    <property type="entry name" value="T2SP_E"/>
    <property type="match status" value="1"/>
</dbReference>
<comment type="caution">
    <text evidence="3">The sequence shown here is derived from an EMBL/GenBank/DDBJ whole genome shotgun (WGS) entry which is preliminary data.</text>
</comment>
<dbReference type="AlphaFoldDB" id="A0A931PUC7"/>
<accession>A0A931PUC7</accession>
<name>A0A931PUC7_FIMGI</name>
<dbReference type="InterPro" id="IPR006321">
    <property type="entry name" value="PilT/PilU"/>
</dbReference>
<dbReference type="SUPFAM" id="SSF52540">
    <property type="entry name" value="P-loop containing nucleoside triphosphate hydrolases"/>
    <property type="match status" value="1"/>
</dbReference>
<sequence>MSAKIDALLHDLVGQDASDLHLKAGQPPVMRIRGSLVRSNHPPLDADELHDELMSILNEERRHRIEDFKELDLSYHVPGLSRFRVNMYWQRGKIGAIFRVIPFKIRTIDELRLPEITKKLSMLPRGLILVTGPTGSGKSTSLAAMINHINLNKRTHIMTIEDPIEYVHEDKVSIINQRELGTDTHTFADALKHVMRQNPDVILVGEMRDLETIQLAITAAETGHLVLSTVHTVDAPQTIDRVVDVFPPDQQAQIRTQMSVTLQGVISQALLPTRDGKGRVAAFEIMTATPAIRTLIRDGKTHALYMDIQTGSELGMQTLDTALMNLIRDKTIDYEHALAKCSNPGEFQRRAMTQGLVEVARAEP</sequence>
<dbReference type="NCBIfam" id="TIGR01420">
    <property type="entry name" value="pilT_fam"/>
    <property type="match status" value="1"/>
</dbReference>
<proteinExistence type="inferred from homology"/>
<organism evidence="3 4">
    <name type="scientific">Fimbriimonas ginsengisoli</name>
    <dbReference type="NCBI Taxonomy" id="1005039"/>
    <lineage>
        <taxon>Bacteria</taxon>
        <taxon>Bacillati</taxon>
        <taxon>Armatimonadota</taxon>
        <taxon>Fimbriimonadia</taxon>
        <taxon>Fimbriimonadales</taxon>
        <taxon>Fimbriimonadaceae</taxon>
        <taxon>Fimbriimonas</taxon>
    </lineage>
</organism>
<evidence type="ECO:0000313" key="4">
    <source>
        <dbReference type="Proteomes" id="UP000727962"/>
    </source>
</evidence>
<dbReference type="Gene3D" id="3.40.50.300">
    <property type="entry name" value="P-loop containing nucleotide triphosphate hydrolases"/>
    <property type="match status" value="1"/>
</dbReference>
<gene>
    <name evidence="3" type="ORF">HYR64_09235</name>
</gene>
<evidence type="ECO:0000313" key="3">
    <source>
        <dbReference type="EMBL" id="MBI1757273.1"/>
    </source>
</evidence>
<dbReference type="InterPro" id="IPR050921">
    <property type="entry name" value="T4SS_GSP_E_ATPase"/>
</dbReference>
<dbReference type="GO" id="GO:0016887">
    <property type="term" value="F:ATP hydrolysis activity"/>
    <property type="evidence" value="ECO:0007669"/>
    <property type="project" value="InterPro"/>
</dbReference>
<comment type="similarity">
    <text evidence="1">Belongs to the GSP E family.</text>
</comment>
<dbReference type="InterPro" id="IPR027417">
    <property type="entry name" value="P-loop_NTPase"/>
</dbReference>
<evidence type="ECO:0000256" key="1">
    <source>
        <dbReference type="ARBA" id="ARBA00006611"/>
    </source>
</evidence>
<evidence type="ECO:0000259" key="2">
    <source>
        <dbReference type="PROSITE" id="PS00662"/>
    </source>
</evidence>
<feature type="domain" description="Bacterial type II secretion system protein E" evidence="2">
    <location>
        <begin position="195"/>
        <end position="209"/>
    </location>
</feature>
<dbReference type="Gene3D" id="3.30.450.90">
    <property type="match status" value="1"/>
</dbReference>
<dbReference type="InterPro" id="IPR003593">
    <property type="entry name" value="AAA+_ATPase"/>
</dbReference>
<dbReference type="GO" id="GO:0005524">
    <property type="term" value="F:ATP binding"/>
    <property type="evidence" value="ECO:0007669"/>
    <property type="project" value="InterPro"/>
</dbReference>
<dbReference type="CDD" id="cd01131">
    <property type="entry name" value="PilT"/>
    <property type="match status" value="1"/>
</dbReference>
<dbReference type="Pfam" id="PF00437">
    <property type="entry name" value="T2SSE"/>
    <property type="match status" value="1"/>
</dbReference>
<protein>
    <submittedName>
        <fullName evidence="3">Type IV pilus twitching motility protein PilT</fullName>
    </submittedName>
</protein>
<dbReference type="Proteomes" id="UP000727962">
    <property type="component" value="Unassembled WGS sequence"/>
</dbReference>
<dbReference type="EMBL" id="JACOSL010000057">
    <property type="protein sequence ID" value="MBI1757273.1"/>
    <property type="molecule type" value="Genomic_DNA"/>
</dbReference>
<dbReference type="InterPro" id="IPR001482">
    <property type="entry name" value="T2SS/T4SS_dom"/>
</dbReference>
<dbReference type="PANTHER" id="PTHR30486">
    <property type="entry name" value="TWITCHING MOTILITY PROTEIN PILT"/>
    <property type="match status" value="1"/>
</dbReference>